<dbReference type="InterPro" id="IPR051549">
    <property type="entry name" value="PEP_Utilizing_Enz"/>
</dbReference>
<evidence type="ECO:0000259" key="1">
    <source>
        <dbReference type="Pfam" id="PF01326"/>
    </source>
</evidence>
<dbReference type="SUPFAM" id="SSF56059">
    <property type="entry name" value="Glutathione synthetase ATP-binding domain-like"/>
    <property type="match status" value="1"/>
</dbReference>
<dbReference type="Proteomes" id="UP000075260">
    <property type="component" value="Unassembled WGS sequence"/>
</dbReference>
<dbReference type="GO" id="GO:0005524">
    <property type="term" value="F:ATP binding"/>
    <property type="evidence" value="ECO:0007669"/>
    <property type="project" value="InterPro"/>
</dbReference>
<protein>
    <recommendedName>
        <fullName evidence="1">Pyruvate phosphate dikinase AMP/ATP-binding domain-containing protein</fullName>
    </recommendedName>
</protein>
<dbReference type="Gene3D" id="3.30.1490.20">
    <property type="entry name" value="ATP-grasp fold, A domain"/>
    <property type="match status" value="1"/>
</dbReference>
<gene>
    <name evidence="2" type="ORF">BE15_32350</name>
</gene>
<dbReference type="PANTHER" id="PTHR43615:SF1">
    <property type="entry name" value="PPDK_N DOMAIN-CONTAINING PROTEIN"/>
    <property type="match status" value="1"/>
</dbReference>
<dbReference type="GO" id="GO:0016301">
    <property type="term" value="F:kinase activity"/>
    <property type="evidence" value="ECO:0007669"/>
    <property type="project" value="InterPro"/>
</dbReference>
<dbReference type="RefSeq" id="WP_061606140.1">
    <property type="nucleotide sequence ID" value="NZ_CP162579.1"/>
</dbReference>
<proteinExistence type="predicted"/>
<dbReference type="InterPro" id="IPR013815">
    <property type="entry name" value="ATP_grasp_subdomain_1"/>
</dbReference>
<accession>A0A150QYB8</accession>
<dbReference type="InterPro" id="IPR002192">
    <property type="entry name" value="PPDK_AMP/ATP-bd"/>
</dbReference>
<feature type="domain" description="Pyruvate phosphate dikinase AMP/ATP-binding" evidence="1">
    <location>
        <begin position="58"/>
        <end position="267"/>
    </location>
</feature>
<dbReference type="AlphaFoldDB" id="A0A150QYB8"/>
<sequence length="268" mass="28190">MIAGLHEELGEGDFGGKAAQLGRAHRSGLPVPPAWALSAAFVERVVAGEGAAADRLVEAFRALGGPVAVRSSGVGEDGASASFAGQHATELNVRGREGLIEAVHRVHRSARTEAALAYRRKLGLPPEPRMGIVVQRLVQADSAGVLFTRNPTTGADERVVEATWGLGEAVVAGLVTPDGYRMARGGRVLERRAGDKDIAIVWAEEGGTREVEVEPERAAALCLDDARLAALEALAAACEAAFGGTQDIEWAFAGDRLYLLQRRAITRG</sequence>
<dbReference type="PANTHER" id="PTHR43615">
    <property type="entry name" value="PHOSPHOENOLPYRUVATE SYNTHASE-RELATED"/>
    <property type="match status" value="1"/>
</dbReference>
<comment type="caution">
    <text evidence="2">The sequence shown here is derived from an EMBL/GenBank/DDBJ whole genome shotgun (WGS) entry which is preliminary data.</text>
</comment>
<dbReference type="Pfam" id="PF01326">
    <property type="entry name" value="PPDK_N"/>
    <property type="match status" value="1"/>
</dbReference>
<evidence type="ECO:0000313" key="3">
    <source>
        <dbReference type="Proteomes" id="UP000075260"/>
    </source>
</evidence>
<name>A0A150QYB8_SORCE</name>
<organism evidence="2 3">
    <name type="scientific">Sorangium cellulosum</name>
    <name type="common">Polyangium cellulosum</name>
    <dbReference type="NCBI Taxonomy" id="56"/>
    <lineage>
        <taxon>Bacteria</taxon>
        <taxon>Pseudomonadati</taxon>
        <taxon>Myxococcota</taxon>
        <taxon>Polyangia</taxon>
        <taxon>Polyangiales</taxon>
        <taxon>Polyangiaceae</taxon>
        <taxon>Sorangium</taxon>
    </lineage>
</organism>
<dbReference type="Gene3D" id="3.30.470.20">
    <property type="entry name" value="ATP-grasp fold, B domain"/>
    <property type="match status" value="1"/>
</dbReference>
<reference evidence="2 3" key="1">
    <citation type="submission" date="2014-02" db="EMBL/GenBank/DDBJ databases">
        <title>The small core and large imbalanced accessory genome model reveals a collaborative survival strategy of Sorangium cellulosum strains in nature.</title>
        <authorList>
            <person name="Han K."/>
            <person name="Peng R."/>
            <person name="Blom J."/>
            <person name="Li Y.-Z."/>
        </authorList>
    </citation>
    <scope>NUCLEOTIDE SEQUENCE [LARGE SCALE GENOMIC DNA]</scope>
    <source>
        <strain evidence="2 3">So0008-312</strain>
    </source>
</reference>
<evidence type="ECO:0000313" key="2">
    <source>
        <dbReference type="EMBL" id="KYF72716.1"/>
    </source>
</evidence>
<dbReference type="EMBL" id="JEMA01000241">
    <property type="protein sequence ID" value="KYF72716.1"/>
    <property type="molecule type" value="Genomic_DNA"/>
</dbReference>